<dbReference type="SUPFAM" id="SSF54862">
    <property type="entry name" value="4Fe-4S ferredoxins"/>
    <property type="match status" value="1"/>
</dbReference>
<proteinExistence type="predicted"/>
<accession>A0A1V0TJ14</accession>
<gene>
    <name evidence="2" type="ORF">B1H19_00785</name>
</gene>
<dbReference type="RefSeq" id="WP_083102357.1">
    <property type="nucleotide sequence ID" value="NZ_CP020569.1"/>
</dbReference>
<dbReference type="OrthoDB" id="3215002at2"/>
<dbReference type="EMBL" id="CP020569">
    <property type="protein sequence ID" value="ARF52927.1"/>
    <property type="molecule type" value="Genomic_DNA"/>
</dbReference>
<evidence type="ECO:0000313" key="2">
    <source>
        <dbReference type="EMBL" id="ARF52927.1"/>
    </source>
</evidence>
<evidence type="ECO:0000256" key="1">
    <source>
        <dbReference type="SAM" id="MobiDB-lite"/>
    </source>
</evidence>
<feature type="region of interest" description="Disordered" evidence="1">
    <location>
        <begin position="1"/>
        <end position="65"/>
    </location>
</feature>
<organism evidence="2 3">
    <name type="scientific">Streptomyces gilvosporeus</name>
    <dbReference type="NCBI Taxonomy" id="553510"/>
    <lineage>
        <taxon>Bacteria</taxon>
        <taxon>Bacillati</taxon>
        <taxon>Actinomycetota</taxon>
        <taxon>Actinomycetes</taxon>
        <taxon>Kitasatosporales</taxon>
        <taxon>Streptomycetaceae</taxon>
        <taxon>Streptomyces</taxon>
    </lineage>
</organism>
<keyword evidence="3" id="KW-1185">Reference proteome</keyword>
<dbReference type="STRING" id="553510.B1H19_00785"/>
<dbReference type="AlphaFoldDB" id="A0A1V0TJ14"/>
<dbReference type="Gene3D" id="3.30.70.20">
    <property type="match status" value="1"/>
</dbReference>
<dbReference type="KEGG" id="sgv:B1H19_00785"/>
<evidence type="ECO:0000313" key="3">
    <source>
        <dbReference type="Proteomes" id="UP000192726"/>
    </source>
</evidence>
<dbReference type="Pfam" id="PF13370">
    <property type="entry name" value="Fer4_13"/>
    <property type="match status" value="1"/>
</dbReference>
<sequence length="144" mass="14987">MLTGAIDSAGVADAADAAEPAERAHADLTKPDDLTESADPTDSPDLADSPGPADSPQPPPGGLRLVVDLNRCQSYGQCVYAAPAVFRFHGEEALEYDYAPAADTRREVERAAAACPVQAIALGRATEPAPLVTEPAPLVPERVR</sequence>
<protein>
    <recommendedName>
        <fullName evidence="4">Ferredoxin</fullName>
    </recommendedName>
</protein>
<evidence type="ECO:0008006" key="4">
    <source>
        <dbReference type="Google" id="ProtNLM"/>
    </source>
</evidence>
<feature type="compositionally biased region" description="Low complexity" evidence="1">
    <location>
        <begin position="1"/>
        <end position="18"/>
    </location>
</feature>
<dbReference type="Proteomes" id="UP000192726">
    <property type="component" value="Chromosome"/>
</dbReference>
<reference evidence="2 3" key="1">
    <citation type="submission" date="2017-04" db="EMBL/GenBank/DDBJ databases">
        <title>Complete Genome Sequence of Streptomyces gilvosporeus F607, a Capable Producer of Natamycin.</title>
        <authorList>
            <person name="Zong G."/>
            <person name="Zhong C."/>
            <person name="Fu J."/>
            <person name="Qin R."/>
            <person name="Cao G."/>
        </authorList>
    </citation>
    <scope>NUCLEOTIDE SEQUENCE [LARGE SCALE GENOMIC DNA]</scope>
    <source>
        <strain evidence="2 3">F607</strain>
    </source>
</reference>
<feature type="compositionally biased region" description="Basic and acidic residues" evidence="1">
    <location>
        <begin position="20"/>
        <end position="33"/>
    </location>
</feature>
<name>A0A1V0TJ14_9ACTN</name>